<evidence type="ECO:0000313" key="2">
    <source>
        <dbReference type="Proteomes" id="UP001333110"/>
    </source>
</evidence>
<keyword evidence="2" id="KW-1185">Reference proteome</keyword>
<name>A0AAN7N183_MYCAM</name>
<accession>A0AAN7N183</accession>
<dbReference type="AlphaFoldDB" id="A0AAN7N183"/>
<dbReference type="EMBL" id="JAUNZN010000032">
    <property type="protein sequence ID" value="KAK4807187.1"/>
    <property type="molecule type" value="Genomic_DNA"/>
</dbReference>
<dbReference type="PANTHER" id="PTHR33332">
    <property type="entry name" value="REVERSE TRANSCRIPTASE DOMAIN-CONTAINING PROTEIN"/>
    <property type="match status" value="1"/>
</dbReference>
<dbReference type="Proteomes" id="UP001333110">
    <property type="component" value="Unassembled WGS sequence"/>
</dbReference>
<organism evidence="1 2">
    <name type="scientific">Mycteria americana</name>
    <name type="common">Wood stork</name>
    <dbReference type="NCBI Taxonomy" id="33587"/>
    <lineage>
        <taxon>Eukaryota</taxon>
        <taxon>Metazoa</taxon>
        <taxon>Chordata</taxon>
        <taxon>Craniata</taxon>
        <taxon>Vertebrata</taxon>
        <taxon>Euteleostomi</taxon>
        <taxon>Archelosauria</taxon>
        <taxon>Archosauria</taxon>
        <taxon>Dinosauria</taxon>
        <taxon>Saurischia</taxon>
        <taxon>Theropoda</taxon>
        <taxon>Coelurosauria</taxon>
        <taxon>Aves</taxon>
        <taxon>Neognathae</taxon>
        <taxon>Neoaves</taxon>
        <taxon>Aequornithes</taxon>
        <taxon>Ciconiiformes</taxon>
        <taxon>Ciconiidae</taxon>
        <taxon>Mycteria</taxon>
    </lineage>
</organism>
<reference evidence="1 2" key="1">
    <citation type="journal article" date="2023" name="J. Hered.">
        <title>Chromosome-level genome of the wood stork (Mycteria americana) provides insight into avian chromosome evolution.</title>
        <authorList>
            <person name="Flamio R. Jr."/>
            <person name="Ramstad K.M."/>
        </authorList>
    </citation>
    <scope>NUCLEOTIDE SEQUENCE [LARGE SCALE GENOMIC DNA]</scope>
    <source>
        <strain evidence="1">JAX WOST 10</strain>
    </source>
</reference>
<sequence>MPSKIMEQILLENMSMHMDDREVIRDSQHGFTKGKSCLTNLVAFYNGVTALVGKGRATDVIYLDFCKAFDMVPHNILVANLERYGFDGWTVRSIRNWLDGRIPRVTVNGSMSKWRSVTSDSAIECTLSKLADDTKLSGAADMLEGRGAIQRDLDRLEEWAHANLMKFNKAKCKVLHLGRSTNSELKLKAKLELKLASVVSDNKGFFKYVNSKRRSKENIGPILVEDGHLTNRDEEKVEAFNAFFASVFNNTDRPWAAQSLESEDHECGNSDFPFVDTEIVRDQLYQLNVHKSMGPDGIHPRVLKELEDVTTGPLLIIYQRSWESREVPADWKLDNCGGLTLDGCQVPTKAALSLPFLSRTGEKKYNERLMGRDKDRERSLVSYRHGQNRLNLGKLV</sequence>
<evidence type="ECO:0000313" key="1">
    <source>
        <dbReference type="EMBL" id="KAK4807187.1"/>
    </source>
</evidence>
<evidence type="ECO:0008006" key="3">
    <source>
        <dbReference type="Google" id="ProtNLM"/>
    </source>
</evidence>
<protein>
    <recommendedName>
        <fullName evidence="3">Rna-directed dna polymerase from mobile element jockey-like</fullName>
    </recommendedName>
</protein>
<comment type="caution">
    <text evidence="1">The sequence shown here is derived from an EMBL/GenBank/DDBJ whole genome shotgun (WGS) entry which is preliminary data.</text>
</comment>
<gene>
    <name evidence="1" type="ORF">QYF61_024307</name>
</gene>
<proteinExistence type="predicted"/>